<feature type="compositionally biased region" description="Basic and acidic residues" evidence="1">
    <location>
        <begin position="76"/>
        <end position="86"/>
    </location>
</feature>
<dbReference type="Proteomes" id="UP000198577">
    <property type="component" value="Unassembled WGS sequence"/>
</dbReference>
<accession>A0A1I5RNZ8</accession>
<evidence type="ECO:0000313" key="3">
    <source>
        <dbReference type="Proteomes" id="UP000198577"/>
    </source>
</evidence>
<gene>
    <name evidence="2" type="ORF">SAMN05444406_10162</name>
</gene>
<name>A0A1I5RNZ8_9FIRM</name>
<sequence length="110" mass="12951">MSVRPIDIQMSIQRANEYTKEADFQNQKVNIHQFTNTREFQQVIDSAQRQVVPTGHVYHKRIDKEHDRRQRHSRYTRSDPVKDKKCNGTASSNKVEIKESDKGLSIDIRI</sequence>
<evidence type="ECO:0000256" key="1">
    <source>
        <dbReference type="SAM" id="MobiDB-lite"/>
    </source>
</evidence>
<keyword evidence="3" id="KW-1185">Reference proteome</keyword>
<proteinExistence type="predicted"/>
<dbReference type="EMBL" id="FOXR01000001">
    <property type="protein sequence ID" value="SFP60258.1"/>
    <property type="molecule type" value="Genomic_DNA"/>
</dbReference>
<feature type="region of interest" description="Disordered" evidence="1">
    <location>
        <begin position="51"/>
        <end position="93"/>
    </location>
</feature>
<dbReference type="STRING" id="937334.SAMN05444406_10162"/>
<dbReference type="AlphaFoldDB" id="A0A1I5RNZ8"/>
<protein>
    <submittedName>
        <fullName evidence="2">Uncharacterized protein</fullName>
    </submittedName>
</protein>
<evidence type="ECO:0000313" key="2">
    <source>
        <dbReference type="EMBL" id="SFP60258.1"/>
    </source>
</evidence>
<reference evidence="2 3" key="1">
    <citation type="submission" date="2016-10" db="EMBL/GenBank/DDBJ databases">
        <authorList>
            <person name="de Groot N.N."/>
        </authorList>
    </citation>
    <scope>NUCLEOTIDE SEQUENCE [LARGE SCALE GENOMIC DNA]</scope>
    <source>
        <strain evidence="2 3">DSM 20678</strain>
    </source>
</reference>
<dbReference type="RefSeq" id="WP_025746616.1">
    <property type="nucleotide sequence ID" value="NZ_FOXR01000001.1"/>
</dbReference>
<organism evidence="2 3">
    <name type="scientific">Caldicoprobacter faecalis</name>
    <dbReference type="NCBI Taxonomy" id="937334"/>
    <lineage>
        <taxon>Bacteria</taxon>
        <taxon>Bacillati</taxon>
        <taxon>Bacillota</taxon>
        <taxon>Clostridia</taxon>
        <taxon>Caldicoprobacterales</taxon>
        <taxon>Caldicoprobacteraceae</taxon>
        <taxon>Caldicoprobacter</taxon>
    </lineage>
</organism>